<accession>A0A4Q9LL96</accession>
<evidence type="ECO:0000313" key="1">
    <source>
        <dbReference type="EMBL" id="TBU09089.1"/>
    </source>
</evidence>
<name>A0A4Q9LL96_9MICR</name>
<reference evidence="1 2" key="1">
    <citation type="submission" date="2017-12" db="EMBL/GenBank/DDBJ databases">
        <authorList>
            <person name="Pombert J.-F."/>
            <person name="Haag K.L."/>
            <person name="Ebert D."/>
        </authorList>
    </citation>
    <scope>NUCLEOTIDE SEQUENCE [LARGE SCALE GENOMIC DNA]</scope>
    <source>
        <strain evidence="1">BE-OM-2</strain>
    </source>
</reference>
<evidence type="ECO:0000313" key="2">
    <source>
        <dbReference type="Proteomes" id="UP000291404"/>
    </source>
</evidence>
<protein>
    <submittedName>
        <fullName evidence="1">Uncharacterized protein</fullName>
    </submittedName>
</protein>
<dbReference type="AlphaFoldDB" id="A0A4Q9LL96"/>
<dbReference type="VEuPathDB" id="MicrosporidiaDB:CWI36_0064p0010"/>
<proteinExistence type="predicted"/>
<dbReference type="EMBL" id="PITI01000064">
    <property type="protein sequence ID" value="TBU09089.1"/>
    <property type="molecule type" value="Genomic_DNA"/>
</dbReference>
<dbReference type="Proteomes" id="UP000291404">
    <property type="component" value="Unassembled WGS sequence"/>
</dbReference>
<keyword evidence="2" id="KW-1185">Reference proteome</keyword>
<comment type="caution">
    <text evidence="1">The sequence shown here is derived from an EMBL/GenBank/DDBJ whole genome shotgun (WGS) entry which is preliminary data.</text>
</comment>
<organism evidence="1 2">
    <name type="scientific">Hamiltosporidium magnivora</name>
    <dbReference type="NCBI Taxonomy" id="148818"/>
    <lineage>
        <taxon>Eukaryota</taxon>
        <taxon>Fungi</taxon>
        <taxon>Fungi incertae sedis</taxon>
        <taxon>Microsporidia</taxon>
        <taxon>Dubosqiidae</taxon>
        <taxon>Hamiltosporidium</taxon>
    </lineage>
</organism>
<sequence length="106" mass="12489">MNYLVHFYRFFMHLVNINASLDQKNGKRVLPKEITILEVEHPRRIESFISENPKICLKKSESCKRTKTGIQTSEREDSDTLKKITRENQMNDVHHSVESVIVKTFN</sequence>
<dbReference type="VEuPathDB" id="MicrosporidiaDB:CWI39_0421p0010"/>
<gene>
    <name evidence="1" type="ORF">CWI36_0064p0010</name>
</gene>